<dbReference type="EMBL" id="JAPDDR010000009">
    <property type="protein sequence ID" value="MCW1915518.1"/>
    <property type="molecule type" value="Genomic_DNA"/>
</dbReference>
<organism evidence="2 3">
    <name type="scientific">Luteolibacter rhizosphaerae</name>
    <dbReference type="NCBI Taxonomy" id="2989719"/>
    <lineage>
        <taxon>Bacteria</taxon>
        <taxon>Pseudomonadati</taxon>
        <taxon>Verrucomicrobiota</taxon>
        <taxon>Verrucomicrobiia</taxon>
        <taxon>Verrucomicrobiales</taxon>
        <taxon>Verrucomicrobiaceae</taxon>
        <taxon>Luteolibacter</taxon>
    </lineage>
</organism>
<evidence type="ECO:0000313" key="3">
    <source>
        <dbReference type="Proteomes" id="UP001165653"/>
    </source>
</evidence>
<feature type="region of interest" description="Disordered" evidence="1">
    <location>
        <begin position="19"/>
        <end position="99"/>
    </location>
</feature>
<evidence type="ECO:0000313" key="2">
    <source>
        <dbReference type="EMBL" id="MCW1915518.1"/>
    </source>
</evidence>
<name>A0ABT3G6P1_9BACT</name>
<reference evidence="2" key="1">
    <citation type="submission" date="2022-10" db="EMBL/GenBank/DDBJ databases">
        <title>Luteolibacter sp. GHJ8, whole genome shotgun sequencing project.</title>
        <authorList>
            <person name="Zhao G."/>
            <person name="Shen L."/>
        </authorList>
    </citation>
    <scope>NUCLEOTIDE SEQUENCE</scope>
    <source>
        <strain evidence="2">GHJ8</strain>
    </source>
</reference>
<evidence type="ECO:0000256" key="1">
    <source>
        <dbReference type="SAM" id="MobiDB-lite"/>
    </source>
</evidence>
<keyword evidence="3" id="KW-1185">Reference proteome</keyword>
<gene>
    <name evidence="2" type="ORF">OJ996_18170</name>
</gene>
<dbReference type="Proteomes" id="UP001165653">
    <property type="component" value="Unassembled WGS sequence"/>
</dbReference>
<comment type="caution">
    <text evidence="2">The sequence shown here is derived from an EMBL/GenBank/DDBJ whole genome shotgun (WGS) entry which is preliminary data.</text>
</comment>
<feature type="compositionally biased region" description="Basic residues" evidence="1">
    <location>
        <begin position="455"/>
        <end position="469"/>
    </location>
</feature>
<dbReference type="RefSeq" id="WP_264515068.1">
    <property type="nucleotide sequence ID" value="NZ_JAPDDR010000009.1"/>
</dbReference>
<accession>A0ABT3G6P1</accession>
<protein>
    <submittedName>
        <fullName evidence="2">Uncharacterized protein</fullName>
    </submittedName>
</protein>
<proteinExistence type="predicted"/>
<feature type="compositionally biased region" description="Basic and acidic residues" evidence="1">
    <location>
        <begin position="27"/>
        <end position="90"/>
    </location>
</feature>
<feature type="region of interest" description="Disordered" evidence="1">
    <location>
        <begin position="437"/>
        <end position="472"/>
    </location>
</feature>
<sequence>MSEPSDELAKRLLSAFELGPSWARSDAPAKKSVEFREDAAPRERRDRDDNRGRRDFDRRDGDRRGGGGQRDSRGAGFRDRRGGGGRDFGPRELPQPAEGVRVSLTPAAEAVHLVVREIHHVARVYSLFDVAQILLAGRERYHLNFSLAGNAPSLFLSRKDKSLWITKDEAVAHFWQSDTANEYYESEETETDPPVGNFQVVARCGMSGEWLGPPNFHSYQTTLRRIHRERFSNMPFEVYASRVRTERGEEAVNAWLDTMRKRVRWRAKGADDSAWRFDRSEIERDFATRVFPEVYQEVRTAELSGDIPAKNLSHGLLACVRIAGSHARKHPAILIPAICRLLENEHLSVFKREGKLFTGPARPHPLTTDAVLAERPSAIVTWLEANPGTKLAQLWAGILPEGQTEPGTEWLADLFWLLTQGHVLLFADDSLVLPKRRTPQGSPAAKDTKAPAVKSAKKKKRKKRKRSRKPYLTVQSPAKLIRNICRMSPSRLKQLRGPALLWRRRLEKRGRISSLVEEK</sequence>